<evidence type="ECO:0008006" key="4">
    <source>
        <dbReference type="Google" id="ProtNLM"/>
    </source>
</evidence>
<protein>
    <recommendedName>
        <fullName evidence="4">PrgI family protein</fullName>
    </recommendedName>
</protein>
<name>A0A1F5SB30_9BACT</name>
<sequence>MQQFVVPQFIDVEDKVIGPITTRQFIIMLAGFIIIGISYKLFDFSLFIVFGLLVFGVTGIVAFLKINGRSFHYFLLNLFQTFKRPKLRIWHHVFSQSDYEIEKENFATIARVAPEKYYTSSRLAELSLVVDTRGAYQGEKENSSVKSVAR</sequence>
<dbReference type="EMBL" id="MFFW01000043">
    <property type="protein sequence ID" value="OGF23928.1"/>
    <property type="molecule type" value="Genomic_DNA"/>
</dbReference>
<comment type="caution">
    <text evidence="2">The sequence shown here is derived from an EMBL/GenBank/DDBJ whole genome shotgun (WGS) entry which is preliminary data.</text>
</comment>
<feature type="transmembrane region" description="Helical" evidence="1">
    <location>
        <begin position="48"/>
        <end position="66"/>
    </location>
</feature>
<dbReference type="AlphaFoldDB" id="A0A1F5SB30"/>
<gene>
    <name evidence="2" type="ORF">A3H66_03170</name>
</gene>
<dbReference type="Pfam" id="PF12666">
    <property type="entry name" value="PrgI"/>
    <property type="match status" value="1"/>
</dbReference>
<keyword evidence="1" id="KW-0472">Membrane</keyword>
<dbReference type="STRING" id="1797989.A3H66_03170"/>
<reference evidence="2 3" key="1">
    <citation type="journal article" date="2016" name="Nat. Commun.">
        <title>Thousands of microbial genomes shed light on interconnected biogeochemical processes in an aquifer system.</title>
        <authorList>
            <person name="Anantharaman K."/>
            <person name="Brown C.T."/>
            <person name="Hug L.A."/>
            <person name="Sharon I."/>
            <person name="Castelle C.J."/>
            <person name="Probst A.J."/>
            <person name="Thomas B.C."/>
            <person name="Singh A."/>
            <person name="Wilkins M.J."/>
            <person name="Karaoz U."/>
            <person name="Brodie E.L."/>
            <person name="Williams K.H."/>
            <person name="Hubbard S.S."/>
            <person name="Banfield J.F."/>
        </authorList>
    </citation>
    <scope>NUCLEOTIDE SEQUENCE [LARGE SCALE GENOMIC DNA]</scope>
</reference>
<organism evidence="2 3">
    <name type="scientific">Candidatus Falkowbacteria bacterium RIFCSPLOWO2_02_FULL_45_21</name>
    <dbReference type="NCBI Taxonomy" id="1797989"/>
    <lineage>
        <taxon>Bacteria</taxon>
        <taxon>Candidatus Falkowiibacteriota</taxon>
    </lineage>
</organism>
<feature type="transmembrane region" description="Helical" evidence="1">
    <location>
        <begin position="25"/>
        <end position="42"/>
    </location>
</feature>
<dbReference type="Proteomes" id="UP000178783">
    <property type="component" value="Unassembled WGS sequence"/>
</dbReference>
<evidence type="ECO:0000313" key="2">
    <source>
        <dbReference type="EMBL" id="OGF23928.1"/>
    </source>
</evidence>
<evidence type="ECO:0000313" key="3">
    <source>
        <dbReference type="Proteomes" id="UP000178783"/>
    </source>
</evidence>
<evidence type="ECO:0000256" key="1">
    <source>
        <dbReference type="SAM" id="Phobius"/>
    </source>
</evidence>
<accession>A0A1F5SB30</accession>
<proteinExistence type="predicted"/>
<keyword evidence="1" id="KW-1133">Transmembrane helix</keyword>
<dbReference type="InterPro" id="IPR024414">
    <property type="entry name" value="Uncharacterised_PrgI"/>
</dbReference>
<keyword evidence="1" id="KW-0812">Transmembrane</keyword>